<dbReference type="Pfam" id="PF00787">
    <property type="entry name" value="PX"/>
    <property type="match status" value="1"/>
</dbReference>
<name>A0A6G0XPW4_9STRA</name>
<gene>
    <name evidence="2" type="ORF">Ae201684_002626</name>
</gene>
<accession>A0A6G0XPW4</accession>
<dbReference type="Gene3D" id="3.30.1520.10">
    <property type="entry name" value="Phox-like domain"/>
    <property type="match status" value="1"/>
</dbReference>
<keyword evidence="3" id="KW-1185">Reference proteome</keyword>
<dbReference type="Proteomes" id="UP000481153">
    <property type="component" value="Unassembled WGS sequence"/>
</dbReference>
<dbReference type="VEuPathDB" id="FungiDB:AeMF1_014661"/>
<organism evidence="2 3">
    <name type="scientific">Aphanomyces euteiches</name>
    <dbReference type="NCBI Taxonomy" id="100861"/>
    <lineage>
        <taxon>Eukaryota</taxon>
        <taxon>Sar</taxon>
        <taxon>Stramenopiles</taxon>
        <taxon>Oomycota</taxon>
        <taxon>Saprolegniomycetes</taxon>
        <taxon>Saprolegniales</taxon>
        <taxon>Verrucalvaceae</taxon>
        <taxon>Aphanomyces</taxon>
    </lineage>
</organism>
<protein>
    <recommendedName>
        <fullName evidence="1">PX domain-containing protein</fullName>
    </recommendedName>
</protein>
<proteinExistence type="predicted"/>
<dbReference type="InterPro" id="IPR001683">
    <property type="entry name" value="PX_dom"/>
</dbReference>
<sequence length="138" mass="15046">MGCNQSSNAVAEEQPKVVAAPASAGAQQVDAEPAKHPLVTGHYIDTNGVVLYHVEFQNVVAKKRFNDFKLFHEGLKDQVPPLPAAGFSTVLNRRNDNLIEERRARFQEILAAAPEAQVITFLGIEAQSQPKEEPTEAA</sequence>
<evidence type="ECO:0000313" key="3">
    <source>
        <dbReference type="Proteomes" id="UP000481153"/>
    </source>
</evidence>
<reference evidence="2 3" key="1">
    <citation type="submission" date="2019-07" db="EMBL/GenBank/DDBJ databases">
        <title>Genomics analysis of Aphanomyces spp. identifies a new class of oomycete effector associated with host adaptation.</title>
        <authorList>
            <person name="Gaulin E."/>
        </authorList>
    </citation>
    <scope>NUCLEOTIDE SEQUENCE [LARGE SCALE GENOMIC DNA]</scope>
    <source>
        <strain evidence="2 3">ATCC 201684</strain>
    </source>
</reference>
<evidence type="ECO:0000313" key="2">
    <source>
        <dbReference type="EMBL" id="KAF0742534.1"/>
    </source>
</evidence>
<dbReference type="GO" id="GO:0035091">
    <property type="term" value="F:phosphatidylinositol binding"/>
    <property type="evidence" value="ECO:0007669"/>
    <property type="project" value="InterPro"/>
</dbReference>
<comment type="caution">
    <text evidence="2">The sequence shown here is derived from an EMBL/GenBank/DDBJ whole genome shotgun (WGS) entry which is preliminary data.</text>
</comment>
<dbReference type="SUPFAM" id="SSF64268">
    <property type="entry name" value="PX domain"/>
    <property type="match status" value="1"/>
</dbReference>
<dbReference type="EMBL" id="VJMJ01000027">
    <property type="protein sequence ID" value="KAF0742534.1"/>
    <property type="molecule type" value="Genomic_DNA"/>
</dbReference>
<dbReference type="InterPro" id="IPR036871">
    <property type="entry name" value="PX_dom_sf"/>
</dbReference>
<evidence type="ECO:0000259" key="1">
    <source>
        <dbReference type="Pfam" id="PF00787"/>
    </source>
</evidence>
<dbReference type="AlphaFoldDB" id="A0A6G0XPW4"/>
<feature type="domain" description="PX" evidence="1">
    <location>
        <begin position="59"/>
        <end position="111"/>
    </location>
</feature>